<evidence type="ECO:0000256" key="1">
    <source>
        <dbReference type="SAM" id="MobiDB-lite"/>
    </source>
</evidence>
<feature type="region of interest" description="Disordered" evidence="1">
    <location>
        <begin position="1"/>
        <end position="37"/>
    </location>
</feature>
<proteinExistence type="predicted"/>
<dbReference type="AlphaFoldDB" id="A0A7J5YSA8"/>
<keyword evidence="3" id="KW-1185">Reference proteome</keyword>
<evidence type="ECO:0000313" key="3">
    <source>
        <dbReference type="Proteomes" id="UP000518266"/>
    </source>
</evidence>
<gene>
    <name evidence="2" type="ORF">F7725_005799</name>
</gene>
<dbReference type="Proteomes" id="UP000518266">
    <property type="component" value="Unassembled WGS sequence"/>
</dbReference>
<dbReference type="EMBL" id="JAAKFY010000009">
    <property type="protein sequence ID" value="KAF3852444.1"/>
    <property type="molecule type" value="Genomic_DNA"/>
</dbReference>
<reference evidence="2 3" key="1">
    <citation type="submission" date="2020-03" db="EMBL/GenBank/DDBJ databases">
        <title>Dissostichus mawsoni Genome sequencing and assembly.</title>
        <authorList>
            <person name="Park H."/>
        </authorList>
    </citation>
    <scope>NUCLEOTIDE SEQUENCE [LARGE SCALE GENOMIC DNA]</scope>
    <source>
        <strain evidence="2">DM0001</strain>
        <tissue evidence="2">Muscle</tissue>
    </source>
</reference>
<protein>
    <submittedName>
        <fullName evidence="2">Uncharacterized protein</fullName>
    </submittedName>
</protein>
<organism evidence="2 3">
    <name type="scientific">Dissostichus mawsoni</name>
    <name type="common">Antarctic cod</name>
    <dbReference type="NCBI Taxonomy" id="36200"/>
    <lineage>
        <taxon>Eukaryota</taxon>
        <taxon>Metazoa</taxon>
        <taxon>Chordata</taxon>
        <taxon>Craniata</taxon>
        <taxon>Vertebrata</taxon>
        <taxon>Euteleostomi</taxon>
        <taxon>Actinopterygii</taxon>
        <taxon>Neopterygii</taxon>
        <taxon>Teleostei</taxon>
        <taxon>Neoteleostei</taxon>
        <taxon>Acanthomorphata</taxon>
        <taxon>Eupercaria</taxon>
        <taxon>Perciformes</taxon>
        <taxon>Notothenioidei</taxon>
        <taxon>Nototheniidae</taxon>
        <taxon>Dissostichus</taxon>
    </lineage>
</organism>
<name>A0A7J5YSA8_DISMA</name>
<comment type="caution">
    <text evidence="2">The sequence shown here is derived from an EMBL/GenBank/DDBJ whole genome shotgun (WGS) entry which is preliminary data.</text>
</comment>
<accession>A0A7J5YSA8</accession>
<sequence>MTALIESGPAKNKKSMMDGFRDKEGKGGEKEERSGATPNEHCWYEVCFSQGNIWSNWTVLCRTYGFSCLVENRCSFFQVALSAITHRCEHDTPKVSP</sequence>
<evidence type="ECO:0000313" key="2">
    <source>
        <dbReference type="EMBL" id="KAF3852444.1"/>
    </source>
</evidence>
<feature type="compositionally biased region" description="Basic and acidic residues" evidence="1">
    <location>
        <begin position="15"/>
        <end position="34"/>
    </location>
</feature>